<evidence type="ECO:0000256" key="5">
    <source>
        <dbReference type="SAM" id="Phobius"/>
    </source>
</evidence>
<keyword evidence="2 8" id="KW-0418">Kinase</keyword>
<dbReference type="Pfam" id="PF07730">
    <property type="entry name" value="HisKA_3"/>
    <property type="match status" value="1"/>
</dbReference>
<protein>
    <submittedName>
        <fullName evidence="8">Histidine kinase</fullName>
    </submittedName>
</protein>
<sequence>MISRIRKFRDHSKIRQIDMYMRWALYACPWLFIVFEGLALLGLATTDRRGLGLGTALLVVAIVQAMAGVGLLRRALDRYLGKETVLRARMAVSFVLLTAALCLIALISTHGSKELAQGVSTMVMGVAIAPLGALCLIVRKRVYWALCAAGSLVVPVPFVLVGMPFAVALGGSVFGALFIAGWVQLVARVSGWMLSIMWEVDGAREVQARLAVVEERLRFSRDMHDVLGRNLAAVALKSELAVQLARRGSDAAVDQMAEVQRIAQESQRELREVVRGYREADLHTELAGARGILTAAGIECRIDARAADDLPPAVQSTLAWVVREATTNVLRHSDAGRCALRLRWVEGGEGRAVLTVENDGVRVGSSGGSGGSGAGSGLAGLRERLAVLGGTLAYEHGGNGTFLLTARVPVGSAPPEADAVTGGTPPGNGEGVGPGRPSPAAAVGGHDAGVRRRRTGLVPEGMDR</sequence>
<evidence type="ECO:0000256" key="3">
    <source>
        <dbReference type="ARBA" id="ARBA00023012"/>
    </source>
</evidence>
<keyword evidence="1" id="KW-0808">Transferase</keyword>
<feature type="transmembrane region" description="Helical" evidence="5">
    <location>
        <begin position="20"/>
        <end position="44"/>
    </location>
</feature>
<dbReference type="EMBL" id="JAVRFI010000013">
    <property type="protein sequence ID" value="MDT0451471.1"/>
    <property type="molecule type" value="Genomic_DNA"/>
</dbReference>
<feature type="transmembrane region" description="Helical" evidence="5">
    <location>
        <begin position="84"/>
        <end position="107"/>
    </location>
</feature>
<keyword evidence="3" id="KW-0902">Two-component regulatory system</keyword>
<dbReference type="GO" id="GO:0016301">
    <property type="term" value="F:kinase activity"/>
    <property type="evidence" value="ECO:0007669"/>
    <property type="project" value="UniProtKB-KW"/>
</dbReference>
<dbReference type="InterPro" id="IPR036890">
    <property type="entry name" value="HATPase_C_sf"/>
</dbReference>
<feature type="transmembrane region" description="Helical" evidence="5">
    <location>
        <begin position="166"/>
        <end position="187"/>
    </location>
</feature>
<reference evidence="8" key="1">
    <citation type="submission" date="2024-05" db="EMBL/GenBank/DDBJ databases">
        <title>30 novel species of actinomycetes from the DSMZ collection.</title>
        <authorList>
            <person name="Nouioui I."/>
        </authorList>
    </citation>
    <scope>NUCLEOTIDE SEQUENCE</scope>
    <source>
        <strain evidence="8">DSM 40473</strain>
    </source>
</reference>
<name>A0ABU2SS46_9ACTN</name>
<feature type="domain" description="Signal transduction histidine kinase subgroup 3 dimerisation and phosphoacceptor" evidence="7">
    <location>
        <begin position="215"/>
        <end position="282"/>
    </location>
</feature>
<evidence type="ECO:0000256" key="4">
    <source>
        <dbReference type="SAM" id="MobiDB-lite"/>
    </source>
</evidence>
<comment type="caution">
    <text evidence="8">The sequence shown here is derived from an EMBL/GenBank/DDBJ whole genome shotgun (WGS) entry which is preliminary data.</text>
</comment>
<dbReference type="Gene3D" id="3.30.565.10">
    <property type="entry name" value="Histidine kinase-like ATPase, C-terminal domain"/>
    <property type="match status" value="1"/>
</dbReference>
<evidence type="ECO:0000313" key="8">
    <source>
        <dbReference type="EMBL" id="MDT0451471.1"/>
    </source>
</evidence>
<evidence type="ECO:0000259" key="7">
    <source>
        <dbReference type="Pfam" id="PF07730"/>
    </source>
</evidence>
<dbReference type="Proteomes" id="UP001180531">
    <property type="component" value="Unassembled WGS sequence"/>
</dbReference>
<dbReference type="InterPro" id="IPR050482">
    <property type="entry name" value="Sensor_HK_TwoCompSys"/>
</dbReference>
<keyword evidence="9" id="KW-1185">Reference proteome</keyword>
<organism evidence="8 9">
    <name type="scientific">Streptomyces hesseae</name>
    <dbReference type="NCBI Taxonomy" id="3075519"/>
    <lineage>
        <taxon>Bacteria</taxon>
        <taxon>Bacillati</taxon>
        <taxon>Actinomycetota</taxon>
        <taxon>Actinomycetes</taxon>
        <taxon>Kitasatosporales</taxon>
        <taxon>Streptomycetaceae</taxon>
        <taxon>Streptomyces</taxon>
    </lineage>
</organism>
<evidence type="ECO:0000313" key="9">
    <source>
        <dbReference type="Proteomes" id="UP001180531"/>
    </source>
</evidence>
<proteinExistence type="predicted"/>
<evidence type="ECO:0000256" key="2">
    <source>
        <dbReference type="ARBA" id="ARBA00022777"/>
    </source>
</evidence>
<dbReference type="PANTHER" id="PTHR24421:SF63">
    <property type="entry name" value="SENSOR HISTIDINE KINASE DESK"/>
    <property type="match status" value="1"/>
</dbReference>
<keyword evidence="5" id="KW-0472">Membrane</keyword>
<dbReference type="Pfam" id="PF02518">
    <property type="entry name" value="HATPase_c"/>
    <property type="match status" value="1"/>
</dbReference>
<dbReference type="InterPro" id="IPR011712">
    <property type="entry name" value="Sig_transdc_His_kin_sub3_dim/P"/>
</dbReference>
<keyword evidence="5" id="KW-0812">Transmembrane</keyword>
<dbReference type="InterPro" id="IPR003594">
    <property type="entry name" value="HATPase_dom"/>
</dbReference>
<keyword evidence="5" id="KW-1133">Transmembrane helix</keyword>
<dbReference type="Gene3D" id="1.20.5.1930">
    <property type="match status" value="1"/>
</dbReference>
<feature type="region of interest" description="Disordered" evidence="4">
    <location>
        <begin position="414"/>
        <end position="464"/>
    </location>
</feature>
<feature type="transmembrane region" description="Helical" evidence="5">
    <location>
        <begin position="50"/>
        <end position="72"/>
    </location>
</feature>
<accession>A0ABU2SS46</accession>
<evidence type="ECO:0000256" key="1">
    <source>
        <dbReference type="ARBA" id="ARBA00022679"/>
    </source>
</evidence>
<gene>
    <name evidence="8" type="ORF">RM609_20600</name>
</gene>
<feature type="domain" description="Histidine kinase/HSP90-like ATPase" evidence="6">
    <location>
        <begin position="315"/>
        <end position="409"/>
    </location>
</feature>
<dbReference type="SUPFAM" id="SSF55874">
    <property type="entry name" value="ATPase domain of HSP90 chaperone/DNA topoisomerase II/histidine kinase"/>
    <property type="match status" value="1"/>
</dbReference>
<feature type="transmembrane region" description="Helical" evidence="5">
    <location>
        <begin position="119"/>
        <end position="137"/>
    </location>
</feature>
<evidence type="ECO:0000259" key="6">
    <source>
        <dbReference type="Pfam" id="PF02518"/>
    </source>
</evidence>
<dbReference type="PANTHER" id="PTHR24421">
    <property type="entry name" value="NITRATE/NITRITE SENSOR PROTEIN NARX-RELATED"/>
    <property type="match status" value="1"/>
</dbReference>
<dbReference type="RefSeq" id="WP_311612886.1">
    <property type="nucleotide sequence ID" value="NZ_JAVRFI010000013.1"/>
</dbReference>
<feature type="transmembrane region" description="Helical" evidence="5">
    <location>
        <begin position="142"/>
        <end position="160"/>
    </location>
</feature>
<feature type="compositionally biased region" description="Gly residues" evidence="4">
    <location>
        <begin position="424"/>
        <end position="434"/>
    </location>
</feature>